<keyword evidence="1" id="KW-1133">Transmembrane helix</keyword>
<keyword evidence="3" id="KW-1185">Reference proteome</keyword>
<name>A0ABN7W7A1_GIGMA</name>
<evidence type="ECO:0000313" key="2">
    <source>
        <dbReference type="EMBL" id="CAG8819396.1"/>
    </source>
</evidence>
<accession>A0ABN7W7A1</accession>
<organism evidence="2 3">
    <name type="scientific">Gigaspora margarita</name>
    <dbReference type="NCBI Taxonomy" id="4874"/>
    <lineage>
        <taxon>Eukaryota</taxon>
        <taxon>Fungi</taxon>
        <taxon>Fungi incertae sedis</taxon>
        <taxon>Mucoromycota</taxon>
        <taxon>Glomeromycotina</taxon>
        <taxon>Glomeromycetes</taxon>
        <taxon>Diversisporales</taxon>
        <taxon>Gigasporaceae</taxon>
        <taxon>Gigaspora</taxon>
    </lineage>
</organism>
<gene>
    <name evidence="2" type="ORF">GMARGA_LOCUS27297</name>
</gene>
<keyword evidence="1" id="KW-0472">Membrane</keyword>
<dbReference type="EMBL" id="CAJVQB010033187">
    <property type="protein sequence ID" value="CAG8819396.1"/>
    <property type="molecule type" value="Genomic_DNA"/>
</dbReference>
<feature type="non-terminal residue" evidence="2">
    <location>
        <position position="220"/>
    </location>
</feature>
<sequence length="220" mass="25982">TKEFECINSSENNSYPKTTVFGQITLFGSVAGLFFNIAVYGVTSKLNVKKTYQVIAFLGKQRLYIKIKDDVVKDDKDINNEVEDDNDKNNEVKNNETFIKDIQNIYLNFKTNRFDDKPFWETILKLCKEEYKSGKSDYDFIRAILYDLRKRELSEKTEKLMAEKLLEFLEEDEMKKIGQHTKNLRNLLGKSESPKWEVIYSILEFKYREGIYGKKLKEIK</sequence>
<feature type="non-terminal residue" evidence="2">
    <location>
        <position position="1"/>
    </location>
</feature>
<evidence type="ECO:0000313" key="3">
    <source>
        <dbReference type="Proteomes" id="UP000789901"/>
    </source>
</evidence>
<reference evidence="2 3" key="1">
    <citation type="submission" date="2021-06" db="EMBL/GenBank/DDBJ databases">
        <authorList>
            <person name="Kallberg Y."/>
            <person name="Tangrot J."/>
            <person name="Rosling A."/>
        </authorList>
    </citation>
    <scope>NUCLEOTIDE SEQUENCE [LARGE SCALE GENOMIC DNA]</scope>
    <source>
        <strain evidence="2 3">120-4 pot B 10/14</strain>
    </source>
</reference>
<protein>
    <submittedName>
        <fullName evidence="2">14615_t:CDS:1</fullName>
    </submittedName>
</protein>
<keyword evidence="1" id="KW-0812">Transmembrane</keyword>
<comment type="caution">
    <text evidence="2">The sequence shown here is derived from an EMBL/GenBank/DDBJ whole genome shotgun (WGS) entry which is preliminary data.</text>
</comment>
<dbReference type="Proteomes" id="UP000789901">
    <property type="component" value="Unassembled WGS sequence"/>
</dbReference>
<evidence type="ECO:0000256" key="1">
    <source>
        <dbReference type="SAM" id="Phobius"/>
    </source>
</evidence>
<feature type="transmembrane region" description="Helical" evidence="1">
    <location>
        <begin position="20"/>
        <end position="42"/>
    </location>
</feature>
<proteinExistence type="predicted"/>